<dbReference type="EMBL" id="JWIZ01000003">
    <property type="protein sequence ID" value="KMK52430.1"/>
    <property type="molecule type" value="Genomic_DNA"/>
</dbReference>
<organism evidence="3 4">
    <name type="scientific">Muribacter muris</name>
    <dbReference type="NCBI Taxonomy" id="67855"/>
    <lineage>
        <taxon>Bacteria</taxon>
        <taxon>Pseudomonadati</taxon>
        <taxon>Pseudomonadota</taxon>
        <taxon>Gammaproteobacteria</taxon>
        <taxon>Pasteurellales</taxon>
        <taxon>Pasteurellaceae</taxon>
        <taxon>Muribacter</taxon>
    </lineage>
</organism>
<protein>
    <submittedName>
        <fullName evidence="3">Membrane protein</fullName>
    </submittedName>
</protein>
<dbReference type="NCBIfam" id="NF047721">
    <property type="entry name" value="ToxDrgExpTdeA"/>
    <property type="match status" value="1"/>
</dbReference>
<feature type="chain" id="PRO_5005119628" evidence="2">
    <location>
        <begin position="25"/>
        <end position="464"/>
    </location>
</feature>
<evidence type="ECO:0000313" key="4">
    <source>
        <dbReference type="Proteomes" id="UP000036270"/>
    </source>
</evidence>
<feature type="signal peptide" evidence="2">
    <location>
        <begin position="1"/>
        <end position="24"/>
    </location>
</feature>
<accession>A0A0J5P9N1</accession>
<keyword evidence="2" id="KW-0472">Membrane</keyword>
<proteinExistence type="inferred from homology"/>
<dbReference type="PATRIC" id="fig|67855.3.peg.1030"/>
<dbReference type="NCBIfam" id="TIGR01845">
    <property type="entry name" value="outer_NodT"/>
    <property type="match status" value="1"/>
</dbReference>
<keyword evidence="4" id="KW-1185">Reference proteome</keyword>
<dbReference type="Proteomes" id="UP000036270">
    <property type="component" value="Unassembled WGS sequence"/>
</dbReference>
<comment type="caution">
    <text evidence="3">The sequence shown here is derived from an EMBL/GenBank/DDBJ whole genome shotgun (WGS) entry which is preliminary data.</text>
</comment>
<dbReference type="Pfam" id="PF02321">
    <property type="entry name" value="OEP"/>
    <property type="match status" value="2"/>
</dbReference>
<evidence type="ECO:0000313" key="3">
    <source>
        <dbReference type="EMBL" id="KMK52430.1"/>
    </source>
</evidence>
<dbReference type="PANTHER" id="PTHR30203">
    <property type="entry name" value="OUTER MEMBRANE CATION EFFLUX PROTEIN"/>
    <property type="match status" value="1"/>
</dbReference>
<dbReference type="Gene3D" id="2.20.200.10">
    <property type="entry name" value="Outer membrane efflux proteins (OEP)"/>
    <property type="match status" value="1"/>
</dbReference>
<dbReference type="InterPro" id="IPR003423">
    <property type="entry name" value="OMP_efflux"/>
</dbReference>
<keyword evidence="2" id="KW-0812">Transmembrane</keyword>
<evidence type="ECO:0000256" key="2">
    <source>
        <dbReference type="RuleBase" id="RU362097"/>
    </source>
</evidence>
<dbReference type="InterPro" id="IPR010131">
    <property type="entry name" value="MdtP/NodT-like"/>
</dbReference>
<evidence type="ECO:0000256" key="1">
    <source>
        <dbReference type="ARBA" id="ARBA00007613"/>
    </source>
</evidence>
<comment type="similarity">
    <text evidence="1 2">Belongs to the outer membrane factor (OMF) (TC 1.B.17) family.</text>
</comment>
<dbReference type="Gene3D" id="1.20.1600.10">
    <property type="entry name" value="Outer membrane efflux proteins (OEP)"/>
    <property type="match status" value="1"/>
</dbReference>
<dbReference type="RefSeq" id="WP_047975906.1">
    <property type="nucleotide sequence ID" value="NZ_JWIZ01000003.1"/>
</dbReference>
<dbReference type="PROSITE" id="PS51257">
    <property type="entry name" value="PROKAR_LIPOPROTEIN"/>
    <property type="match status" value="1"/>
</dbReference>
<keyword evidence="2" id="KW-0732">Signal</keyword>
<keyword evidence="2" id="KW-0449">Lipoprotein</keyword>
<dbReference type="SUPFAM" id="SSF56954">
    <property type="entry name" value="Outer membrane efflux proteins (OEP)"/>
    <property type="match status" value="1"/>
</dbReference>
<gene>
    <name evidence="3" type="ORF">RO21_00840</name>
</gene>
<name>A0A0J5P9N1_9PAST</name>
<dbReference type="GO" id="GO:0015562">
    <property type="term" value="F:efflux transmembrane transporter activity"/>
    <property type="evidence" value="ECO:0007669"/>
    <property type="project" value="InterPro"/>
</dbReference>
<dbReference type="GO" id="GO:0016020">
    <property type="term" value="C:membrane"/>
    <property type="evidence" value="ECO:0007669"/>
    <property type="project" value="InterPro"/>
</dbReference>
<dbReference type="PANTHER" id="PTHR30203:SF32">
    <property type="entry name" value="CATION EFFLUX SYSTEM PROTEIN CUSC"/>
    <property type="match status" value="1"/>
</dbReference>
<reference evidence="3 4" key="1">
    <citation type="submission" date="2014-12" db="EMBL/GenBank/DDBJ databases">
        <title>Reclassification of Actinobacillus muris as Muribacter muris.</title>
        <authorList>
            <person name="Christensen H."/>
            <person name="Nicklas W."/>
            <person name="Bisgaard M."/>
        </authorList>
    </citation>
    <scope>NUCLEOTIDE SEQUENCE [LARGE SCALE GENOMIC DNA]</scope>
    <source>
        <strain evidence="3 4">Ackerman80-443D</strain>
    </source>
</reference>
<sequence>MQFSKISFTLVAALVLSACSSKMSQDGSLEQAQQTYQQYQDISQQFQINEKWWQNYQDPELNHLVETALANNIDLAKAAIAVNRALYNANLVGADLVPTFNGSGSTSVSKGVGSAGRNAVSTGTSNLGSQLGFNLSYTLDLWGRLKDTASAAEWEHKATQEDLQAARLSLINSVINSYYNLAYYQEAILVTQQSIKNYEQMSKILTNKLNAGAIDQLSVDQSIQAALAAKNTLISLQSARKTAEQTLRNLLNLQPNQPLAVRYPSLSKIKLQGVNLNVPVSAIANRPDVIARLQRLQSAFNSLTAMENSWFPTITLGGSLASSAVKVGDVADNPVAGGTISFNLPFLDWNRVKNNIKISEENYKLAKLNYEQTITSALNEIDTYYAAYQLSRNGYANLQKQYEYDKRISGYYKNRYQQGVSELREWLNAINAENTSQRALLESKYTILRNENAVYQAMAGKYQR</sequence>
<dbReference type="AlphaFoldDB" id="A0A0J5P9N1"/>
<dbReference type="STRING" id="67855.RO21_00840"/>